<gene>
    <name evidence="2" type="ORF">BLNAU_12523</name>
</gene>
<name>A0ABQ9XPL9_9EUKA</name>
<evidence type="ECO:0000256" key="1">
    <source>
        <dbReference type="SAM" id="MobiDB-lite"/>
    </source>
</evidence>
<sequence>MEERRKFFYFTHTYIPNTDAFPAYYPVQKSLPETNSSSLDTCPSCHFRQSRVEFSHDSFDLIPETSRHAIPSRKISVNPVDFLLQSTSHQEVESISSEWSPNITFFVDCSGPPDHMRELVHVLQEEIKTLPRIVDLGLVLLYRGHFSVLTVHPQTLSPSFITISTIDDLEFTEMDDVPPIATLHSNLRNTVLFLPWYMREIFDDVISSLPQRPRSSLAPTSLIHSLHYLSSFISDPQHGICPQNCSFVLLLVTPSPFLSRDVSTALASHLANCCISVTAHCFGESWLEQDTTTFQQPIHGITPLYQLTNGQLFHLSSPIASANRDLFKIHIQTNLSASMSQQRNITITVHSSPGLEVVTHVPVSSEPVPDAFDPRFESSSFHSSTPTLTAPSFAALSSSSFTKFPVSNVLTYKPDASPFQTSNYALFSPLTNNALHPVHSSQPQSSFPQSVTFSPKVFSVVAADSSSSFPFTFRYTQPRLTQAITLQIKVESHAVFEEEEDPTQASETPPSFILIKSTRVFNLVLPLSTTPTITLHHLSAKTLFTHTLVTSPPGLPTIQAVVSLVRNLLIIYHKTINEDDWDGRSEVTQLDFHFSEMSTNLDGLVELAFALASHPSFWNPTISLTGFASMEQILSYARRLDPISIASLFTPQLSAWPDCENCDVHQLHLSASALNEMNECAYFLLQTLPSTILLGNTAVAKERTDPNPLDDSDSDAHLTWPPPTSSRLAKRFSEKYGKWDLIGNVIPHHSFLQVSSFVPPPSTCAATVLFNLLLSEDHLSISARPAHNIPRVIRDDTEGDGLTQFKRYLAQLVLSHLPI</sequence>
<keyword evidence="3" id="KW-1185">Reference proteome</keyword>
<proteinExistence type="predicted"/>
<organism evidence="2 3">
    <name type="scientific">Blattamonas nauphoetae</name>
    <dbReference type="NCBI Taxonomy" id="2049346"/>
    <lineage>
        <taxon>Eukaryota</taxon>
        <taxon>Metamonada</taxon>
        <taxon>Preaxostyla</taxon>
        <taxon>Oxymonadida</taxon>
        <taxon>Blattamonas</taxon>
    </lineage>
</organism>
<feature type="region of interest" description="Disordered" evidence="1">
    <location>
        <begin position="703"/>
        <end position="722"/>
    </location>
</feature>
<accession>A0ABQ9XPL9</accession>
<protein>
    <submittedName>
        <fullName evidence="2">Uncharacterized protein</fullName>
    </submittedName>
</protein>
<comment type="caution">
    <text evidence="2">The sequence shown here is derived from an EMBL/GenBank/DDBJ whole genome shotgun (WGS) entry which is preliminary data.</text>
</comment>
<evidence type="ECO:0000313" key="3">
    <source>
        <dbReference type="Proteomes" id="UP001281761"/>
    </source>
</evidence>
<dbReference type="Proteomes" id="UP001281761">
    <property type="component" value="Unassembled WGS sequence"/>
</dbReference>
<evidence type="ECO:0000313" key="2">
    <source>
        <dbReference type="EMBL" id="KAK2952557.1"/>
    </source>
</evidence>
<dbReference type="EMBL" id="JARBJD010000102">
    <property type="protein sequence ID" value="KAK2952557.1"/>
    <property type="molecule type" value="Genomic_DNA"/>
</dbReference>
<reference evidence="2 3" key="1">
    <citation type="journal article" date="2022" name="bioRxiv">
        <title>Genomics of Preaxostyla Flagellates Illuminates Evolutionary Transitions and the Path Towards Mitochondrial Loss.</title>
        <authorList>
            <person name="Novak L.V.F."/>
            <person name="Treitli S.C."/>
            <person name="Pyrih J."/>
            <person name="Halakuc P."/>
            <person name="Pipaliya S.V."/>
            <person name="Vacek V."/>
            <person name="Brzon O."/>
            <person name="Soukal P."/>
            <person name="Eme L."/>
            <person name="Dacks J.B."/>
            <person name="Karnkowska A."/>
            <person name="Elias M."/>
            <person name="Hampl V."/>
        </authorList>
    </citation>
    <scope>NUCLEOTIDE SEQUENCE [LARGE SCALE GENOMIC DNA]</scope>
    <source>
        <strain evidence="2">NAU3</strain>
        <tissue evidence="2">Gut</tissue>
    </source>
</reference>